<dbReference type="Gene3D" id="3.20.20.150">
    <property type="entry name" value="Divalent-metal-dependent TIM barrel enzymes"/>
    <property type="match status" value="1"/>
</dbReference>
<dbReference type="InterPro" id="IPR013022">
    <property type="entry name" value="Xyl_isomerase-like_TIM-brl"/>
</dbReference>
<keyword evidence="1" id="KW-0119">Carbohydrate metabolism</keyword>
<dbReference type="RefSeq" id="WP_116410184.1">
    <property type="nucleotide sequence ID" value="NZ_NBXB01000008.1"/>
</dbReference>
<dbReference type="PANTHER" id="PTHR12110">
    <property type="entry name" value="HYDROXYPYRUVATE ISOMERASE"/>
    <property type="match status" value="1"/>
</dbReference>
<dbReference type="InterPro" id="IPR036237">
    <property type="entry name" value="Xyl_isomerase-like_sf"/>
</dbReference>
<evidence type="ECO:0000313" key="3">
    <source>
        <dbReference type="EMBL" id="RFA16898.1"/>
    </source>
</evidence>
<feature type="domain" description="Xylose isomerase-like TIM barrel" evidence="2">
    <location>
        <begin position="73"/>
        <end position="213"/>
    </location>
</feature>
<dbReference type="SUPFAM" id="SSF51658">
    <property type="entry name" value="Xylose isomerase-like"/>
    <property type="match status" value="1"/>
</dbReference>
<dbReference type="PANTHER" id="PTHR12110:SF41">
    <property type="entry name" value="INOSOSE DEHYDRATASE"/>
    <property type="match status" value="1"/>
</dbReference>
<evidence type="ECO:0000259" key="2">
    <source>
        <dbReference type="Pfam" id="PF01261"/>
    </source>
</evidence>
<dbReference type="OrthoDB" id="5182842at2"/>
<comment type="caution">
    <text evidence="3">The sequence shown here is derived from an EMBL/GenBank/DDBJ whole genome shotgun (WGS) entry which is preliminary data.</text>
</comment>
<dbReference type="Proteomes" id="UP000256541">
    <property type="component" value="Unassembled WGS sequence"/>
</dbReference>
<evidence type="ECO:0000313" key="4">
    <source>
        <dbReference type="Proteomes" id="UP000256541"/>
    </source>
</evidence>
<accession>A0A3E0W616</accession>
<name>A0A3E0W616_9MICO</name>
<sequence length="249" mass="27031">MPNPSISIQLYTVRDALASDVAGTLARLKAIGYSNVELFGFQDDVETYEAALSFSGLKAPSAHALLLNRDVTPVFEAAQRLGVSTVIDPDIHYSRWTTRDDVETAATELNEISRKAADFGLKVGYHNHSWEVRNRLGSVTALEVFADSLDEAVALEVDTFWVEVGGVSSIELLGRLGERVKFLHVKDGPLSENPDDQVGLGKGEIDVHGIIAAAPHAMRIVELDGTRGGLFGELEDSYAYLRSEATQTS</sequence>
<gene>
    <name evidence="3" type="ORF">B7R22_02150</name>
</gene>
<organism evidence="3 4">
    <name type="scientific">Subtercola boreus</name>
    <dbReference type="NCBI Taxonomy" id="120213"/>
    <lineage>
        <taxon>Bacteria</taxon>
        <taxon>Bacillati</taxon>
        <taxon>Actinomycetota</taxon>
        <taxon>Actinomycetes</taxon>
        <taxon>Micrococcales</taxon>
        <taxon>Microbacteriaceae</taxon>
        <taxon>Subtercola</taxon>
    </lineage>
</organism>
<dbReference type="EMBL" id="NBXB01000008">
    <property type="protein sequence ID" value="RFA16898.1"/>
    <property type="molecule type" value="Genomic_DNA"/>
</dbReference>
<reference evidence="3 4" key="1">
    <citation type="submission" date="2017-04" db="EMBL/GenBank/DDBJ databases">
        <title>Comparative genome analysis of Subtercola boreus.</title>
        <authorList>
            <person name="Cho Y.-J."/>
            <person name="Cho A."/>
            <person name="Kim O.-S."/>
            <person name="Lee J.-I."/>
        </authorList>
    </citation>
    <scope>NUCLEOTIDE SEQUENCE [LARGE SCALE GENOMIC DNA]</scope>
    <source>
        <strain evidence="3 4">P27479</strain>
    </source>
</reference>
<dbReference type="InterPro" id="IPR050312">
    <property type="entry name" value="IolE/XylAMocC-like"/>
</dbReference>
<dbReference type="Pfam" id="PF01261">
    <property type="entry name" value="AP_endonuc_2"/>
    <property type="match status" value="1"/>
</dbReference>
<evidence type="ECO:0000256" key="1">
    <source>
        <dbReference type="ARBA" id="ARBA00023277"/>
    </source>
</evidence>
<dbReference type="AlphaFoldDB" id="A0A3E0W616"/>
<protein>
    <recommendedName>
        <fullName evidence="2">Xylose isomerase-like TIM barrel domain-containing protein</fullName>
    </recommendedName>
</protein>
<proteinExistence type="predicted"/>